<dbReference type="OrthoDB" id="329666at2759"/>
<protein>
    <submittedName>
        <fullName evidence="3">Uncharacterized protein</fullName>
    </submittedName>
</protein>
<dbReference type="GO" id="GO:0005634">
    <property type="term" value="C:nucleus"/>
    <property type="evidence" value="ECO:0007669"/>
    <property type="project" value="UniProtKB-SubCell"/>
</dbReference>
<dbReference type="FunCoup" id="A0A409VKX7">
    <property type="interactions" value="10"/>
</dbReference>
<evidence type="ECO:0000313" key="4">
    <source>
        <dbReference type="Proteomes" id="UP000284706"/>
    </source>
</evidence>
<accession>A0A409VKX7</accession>
<dbReference type="GO" id="GO:0003682">
    <property type="term" value="F:chromatin binding"/>
    <property type="evidence" value="ECO:0007669"/>
    <property type="project" value="TreeGrafter"/>
</dbReference>
<keyword evidence="2" id="KW-0539">Nucleus</keyword>
<sequence length="521" mass="57605">MSSLSDALEHPAKVVSSLYRGQDIDQFPGIVAEHFRSLFKSDDAFQKIPALDVRRTPQSFPDGSLVVFNAMVQDTSLSPELYLAILNGNACGGWGITETTTTPEDVQPEHLRERSVFWAISIPGLSAWCVNGGLPDASTFQQSAQPHKFPVPNASHVGAQLKIYDNKLAQSIRVTNVMSFIGILTFEPLHANIDYPDPVNVPTLHVLFMSPLPSTIVPRAFPDSTLSTVGALRQELIRWIADEALAGDLIASEFVLLCSIARVRSRHPPILPLSMTLSGFPSPPDALSATPTLYHVLAGIFPLVALLPLSIETLNNASFYPESKEENLHSGYLQHPKGTVLLLTEGQVMEGQIFDQGVKNIHATQEMMTDQTISYMFPFSKFQFETDVNFVVTTEGTKSTFFRTDLNVPFSPTTLGNLRKALYRPREAVVFPSAEKLSQFRQLVGGSKIGHVNLGEHLGKYIEEDFVQGRLSGHQMTPSSDDLIKRMVLARLVSLSHHHVEMTIQDWESVKALERHTQSHA</sequence>
<dbReference type="PANTHER" id="PTHR13489">
    <property type="entry name" value="MINI-CHROMOSOME MAINTENANCE COMPLEX-BINDING PROTEIN"/>
    <property type="match status" value="1"/>
</dbReference>
<dbReference type="Pfam" id="PF09739">
    <property type="entry name" value="MCM_bind"/>
    <property type="match status" value="2"/>
</dbReference>
<dbReference type="InParanoid" id="A0A409VKX7"/>
<evidence type="ECO:0000256" key="1">
    <source>
        <dbReference type="ARBA" id="ARBA00004123"/>
    </source>
</evidence>
<evidence type="ECO:0000313" key="3">
    <source>
        <dbReference type="EMBL" id="PPQ66893.1"/>
    </source>
</evidence>
<dbReference type="STRING" id="231916.A0A409VKX7"/>
<dbReference type="GO" id="GO:0006261">
    <property type="term" value="P:DNA-templated DNA replication"/>
    <property type="evidence" value="ECO:0007669"/>
    <property type="project" value="TreeGrafter"/>
</dbReference>
<gene>
    <name evidence="3" type="ORF">CVT26_009833</name>
</gene>
<proteinExistence type="predicted"/>
<dbReference type="EMBL" id="NHYE01005619">
    <property type="protein sequence ID" value="PPQ66893.1"/>
    <property type="molecule type" value="Genomic_DNA"/>
</dbReference>
<dbReference type="AlphaFoldDB" id="A0A409VKX7"/>
<name>A0A409VKX7_9AGAR</name>
<comment type="caution">
    <text evidence="3">The sequence shown here is derived from an EMBL/GenBank/DDBJ whole genome shotgun (WGS) entry which is preliminary data.</text>
</comment>
<keyword evidence="4" id="KW-1185">Reference proteome</keyword>
<organism evidence="3 4">
    <name type="scientific">Gymnopilus dilepis</name>
    <dbReference type="NCBI Taxonomy" id="231916"/>
    <lineage>
        <taxon>Eukaryota</taxon>
        <taxon>Fungi</taxon>
        <taxon>Dikarya</taxon>
        <taxon>Basidiomycota</taxon>
        <taxon>Agaricomycotina</taxon>
        <taxon>Agaricomycetes</taxon>
        <taxon>Agaricomycetidae</taxon>
        <taxon>Agaricales</taxon>
        <taxon>Agaricineae</taxon>
        <taxon>Hymenogastraceae</taxon>
        <taxon>Gymnopilus</taxon>
    </lineage>
</organism>
<dbReference type="InterPro" id="IPR019140">
    <property type="entry name" value="MCM_complex-bd"/>
</dbReference>
<reference evidence="3 4" key="1">
    <citation type="journal article" date="2018" name="Evol. Lett.">
        <title>Horizontal gene cluster transfer increased hallucinogenic mushroom diversity.</title>
        <authorList>
            <person name="Reynolds H.T."/>
            <person name="Vijayakumar V."/>
            <person name="Gluck-Thaler E."/>
            <person name="Korotkin H.B."/>
            <person name="Matheny P.B."/>
            <person name="Slot J.C."/>
        </authorList>
    </citation>
    <scope>NUCLEOTIDE SEQUENCE [LARGE SCALE GENOMIC DNA]</scope>
    <source>
        <strain evidence="3 4">SRW20</strain>
    </source>
</reference>
<dbReference type="Proteomes" id="UP000284706">
    <property type="component" value="Unassembled WGS sequence"/>
</dbReference>
<dbReference type="PANTHER" id="PTHR13489:SF0">
    <property type="entry name" value="MINI-CHROMOSOME MAINTENANCE COMPLEX-BINDING PROTEIN"/>
    <property type="match status" value="1"/>
</dbReference>
<comment type="subcellular location">
    <subcellularLocation>
        <location evidence="1">Nucleus</location>
    </subcellularLocation>
</comment>
<evidence type="ECO:0000256" key="2">
    <source>
        <dbReference type="ARBA" id="ARBA00023242"/>
    </source>
</evidence>